<feature type="compositionally biased region" description="Pro residues" evidence="1">
    <location>
        <begin position="132"/>
        <end position="141"/>
    </location>
</feature>
<accession>A0A914MZD8</accession>
<dbReference type="WBParaSite" id="Minc3s02829g31716">
    <property type="protein sequence ID" value="Minc3s02829g31716"/>
    <property type="gene ID" value="Minc3s02829g31716"/>
</dbReference>
<dbReference type="Proteomes" id="UP000887563">
    <property type="component" value="Unplaced"/>
</dbReference>
<evidence type="ECO:0000256" key="1">
    <source>
        <dbReference type="SAM" id="MobiDB-lite"/>
    </source>
</evidence>
<proteinExistence type="predicted"/>
<evidence type="ECO:0000313" key="3">
    <source>
        <dbReference type="WBParaSite" id="Minc3s02829g31716"/>
    </source>
</evidence>
<feature type="region of interest" description="Disordered" evidence="1">
    <location>
        <begin position="121"/>
        <end position="162"/>
    </location>
</feature>
<keyword evidence="2" id="KW-1185">Reference proteome</keyword>
<feature type="compositionally biased region" description="Pro residues" evidence="1">
    <location>
        <begin position="150"/>
        <end position="159"/>
    </location>
</feature>
<sequence length="373" mass="44165">MANKLILVPEDLYRGLTSTITSTGEPNLDSIKLALDNTRRRRESKDVKNVNYNQELRRYLNMRNEIENKPIKVEVVDKPKGVLLPKTNSRPATYISTGDYDLGNDDDNDFWMGDDFSFTKQQPKYSSVISSPSPPPPPIPPHGRDIKIKPPSPPPPPVPTRNKVKKEKIPLIFNRNPKRKRVEEDDVLENRKLIKPKGEQNDDEIREEIEKRYTRKLKNKVKEEREDKQYLESIRERREKKRQHILRREDIKKLRVPYLPSDLVNRSIKSEHVTEAINAPFVSQNEETRENVRSPIIKRENTEEIPEKKRRIEKRKLKYTEEGYPEIPLKKRKIKIINNWAQRRPSKIDIQRKIWAQRKPTQSDINRFKPGLW</sequence>
<name>A0A914MZD8_MELIC</name>
<reference evidence="3" key="1">
    <citation type="submission" date="2022-11" db="UniProtKB">
        <authorList>
            <consortium name="WormBaseParasite"/>
        </authorList>
    </citation>
    <scope>IDENTIFICATION</scope>
</reference>
<protein>
    <submittedName>
        <fullName evidence="3">Uncharacterized protein</fullName>
    </submittedName>
</protein>
<dbReference type="AlphaFoldDB" id="A0A914MZD8"/>
<organism evidence="2 3">
    <name type="scientific">Meloidogyne incognita</name>
    <name type="common">Southern root-knot nematode worm</name>
    <name type="synonym">Oxyuris incognita</name>
    <dbReference type="NCBI Taxonomy" id="6306"/>
    <lineage>
        <taxon>Eukaryota</taxon>
        <taxon>Metazoa</taxon>
        <taxon>Ecdysozoa</taxon>
        <taxon>Nematoda</taxon>
        <taxon>Chromadorea</taxon>
        <taxon>Rhabditida</taxon>
        <taxon>Tylenchina</taxon>
        <taxon>Tylenchomorpha</taxon>
        <taxon>Tylenchoidea</taxon>
        <taxon>Meloidogynidae</taxon>
        <taxon>Meloidogyninae</taxon>
        <taxon>Meloidogyne</taxon>
        <taxon>Meloidogyne incognita group</taxon>
    </lineage>
</organism>
<evidence type="ECO:0000313" key="2">
    <source>
        <dbReference type="Proteomes" id="UP000887563"/>
    </source>
</evidence>